<dbReference type="STRING" id="1121298.SAMN05444401_2792"/>
<evidence type="ECO:0000313" key="8">
    <source>
        <dbReference type="Proteomes" id="UP000184080"/>
    </source>
</evidence>
<feature type="transmembrane region" description="Helical" evidence="5">
    <location>
        <begin position="338"/>
        <end position="357"/>
    </location>
</feature>
<keyword evidence="3 5" id="KW-1133">Transmembrane helix</keyword>
<accession>A0A1M6IFT3</accession>
<dbReference type="PANTHER" id="PTHR43471">
    <property type="entry name" value="ABC TRANSPORTER PERMEASE"/>
    <property type="match status" value="1"/>
</dbReference>
<organism evidence="7 8">
    <name type="scientific">Clostridium amylolyticum</name>
    <dbReference type="NCBI Taxonomy" id="1121298"/>
    <lineage>
        <taxon>Bacteria</taxon>
        <taxon>Bacillati</taxon>
        <taxon>Bacillota</taxon>
        <taxon>Clostridia</taxon>
        <taxon>Eubacteriales</taxon>
        <taxon>Clostridiaceae</taxon>
        <taxon>Clostridium</taxon>
    </lineage>
</organism>
<dbReference type="Pfam" id="PF12698">
    <property type="entry name" value="ABC2_membrane_3"/>
    <property type="match status" value="1"/>
</dbReference>
<dbReference type="PANTHER" id="PTHR43471:SF3">
    <property type="entry name" value="ABC TRANSPORTER PERMEASE PROTEIN NATB"/>
    <property type="match status" value="1"/>
</dbReference>
<reference evidence="7 8" key="1">
    <citation type="submission" date="2016-11" db="EMBL/GenBank/DDBJ databases">
        <authorList>
            <person name="Jaros S."/>
            <person name="Januszkiewicz K."/>
            <person name="Wedrychowicz H."/>
        </authorList>
    </citation>
    <scope>NUCLEOTIDE SEQUENCE [LARGE SCALE GENOMIC DNA]</scope>
    <source>
        <strain evidence="7 8">DSM 21864</strain>
    </source>
</reference>
<gene>
    <name evidence="7" type="ORF">SAMN05444401_2792</name>
</gene>
<keyword evidence="2 5" id="KW-0812">Transmembrane</keyword>
<proteinExistence type="predicted"/>
<feature type="transmembrane region" description="Helical" evidence="5">
    <location>
        <begin position="307"/>
        <end position="326"/>
    </location>
</feature>
<evidence type="ECO:0000256" key="3">
    <source>
        <dbReference type="ARBA" id="ARBA00022989"/>
    </source>
</evidence>
<dbReference type="Proteomes" id="UP000184080">
    <property type="component" value="Unassembled WGS sequence"/>
</dbReference>
<feature type="transmembrane region" description="Helical" evidence="5">
    <location>
        <begin position="23"/>
        <end position="41"/>
    </location>
</feature>
<dbReference type="RefSeq" id="WP_073007797.1">
    <property type="nucleotide sequence ID" value="NZ_FQZO01000004.1"/>
</dbReference>
<dbReference type="EMBL" id="FQZO01000004">
    <property type="protein sequence ID" value="SHJ33186.1"/>
    <property type="molecule type" value="Genomic_DNA"/>
</dbReference>
<keyword evidence="4 5" id="KW-0472">Membrane</keyword>
<sequence>MNKITFVVLKKELKDMFRDKKTLFVGILIPLLMMPILFGVMGKSVNKSMKSAQENIKIVLQDKGNSNFAKFISKKENIKVVESQKPEEDVKNGKIALSLEIPEDFEKNINDEKISKLKITYDNSTQSSLTAFSIVNSYIEEYSKSVVQQRLDKRQINTELLNPIVPEVITAVKDKEGQGIFMISLLLPLFLVIYSVTGPMAPATDLGAGEKERGTLEPLLSTQAGRLSILWGKFLAITVMGIITTVASLAGVIIAMTQNEGLFGNTSGVNLPIGTILLIALVSILVTMVFGALELAISIYARSFKEAQTYLTPLMVIAFIPAYSTYMTDAKNISTMSFNIPIVNAISLIKEFLVGIYNPVHMLLTFGWIIIYIIASILFARYMFSREEVIFRT</sequence>
<protein>
    <submittedName>
        <fullName evidence="7">Sodium transport system permease protein</fullName>
    </submittedName>
</protein>
<dbReference type="Gene3D" id="3.40.1710.10">
    <property type="entry name" value="abc type-2 transporter like domain"/>
    <property type="match status" value="1"/>
</dbReference>
<feature type="transmembrane region" description="Helical" evidence="5">
    <location>
        <begin position="276"/>
        <end position="301"/>
    </location>
</feature>
<name>A0A1M6IFT3_9CLOT</name>
<feature type="transmembrane region" description="Helical" evidence="5">
    <location>
        <begin position="179"/>
        <end position="197"/>
    </location>
</feature>
<feature type="domain" description="ABC-2 type transporter transmembrane" evidence="6">
    <location>
        <begin position="20"/>
        <end position="380"/>
    </location>
</feature>
<dbReference type="OrthoDB" id="5486437at2"/>
<feature type="transmembrane region" description="Helical" evidence="5">
    <location>
        <begin position="234"/>
        <end position="255"/>
    </location>
</feature>
<dbReference type="AlphaFoldDB" id="A0A1M6IFT3"/>
<keyword evidence="8" id="KW-1185">Reference proteome</keyword>
<comment type="subcellular location">
    <subcellularLocation>
        <location evidence="1">Membrane</location>
        <topology evidence="1">Multi-pass membrane protein</topology>
    </subcellularLocation>
</comment>
<dbReference type="GO" id="GO:0140359">
    <property type="term" value="F:ABC-type transporter activity"/>
    <property type="evidence" value="ECO:0007669"/>
    <property type="project" value="InterPro"/>
</dbReference>
<evidence type="ECO:0000256" key="2">
    <source>
        <dbReference type="ARBA" id="ARBA00022692"/>
    </source>
</evidence>
<evidence type="ECO:0000259" key="6">
    <source>
        <dbReference type="Pfam" id="PF12698"/>
    </source>
</evidence>
<dbReference type="GO" id="GO:0016020">
    <property type="term" value="C:membrane"/>
    <property type="evidence" value="ECO:0007669"/>
    <property type="project" value="UniProtKB-SubCell"/>
</dbReference>
<dbReference type="InterPro" id="IPR013525">
    <property type="entry name" value="ABC2_TM"/>
</dbReference>
<evidence type="ECO:0000256" key="1">
    <source>
        <dbReference type="ARBA" id="ARBA00004141"/>
    </source>
</evidence>
<evidence type="ECO:0000256" key="5">
    <source>
        <dbReference type="SAM" id="Phobius"/>
    </source>
</evidence>
<evidence type="ECO:0000313" key="7">
    <source>
        <dbReference type="EMBL" id="SHJ33186.1"/>
    </source>
</evidence>
<feature type="transmembrane region" description="Helical" evidence="5">
    <location>
        <begin position="363"/>
        <end position="384"/>
    </location>
</feature>
<evidence type="ECO:0000256" key="4">
    <source>
        <dbReference type="ARBA" id="ARBA00023136"/>
    </source>
</evidence>